<comment type="caution">
    <text evidence="2">The sequence shown here is derived from an EMBL/GenBank/DDBJ whole genome shotgun (WGS) entry which is preliminary data.</text>
</comment>
<dbReference type="PANTHER" id="PTHR11439">
    <property type="entry name" value="GAG-POL-RELATED RETROTRANSPOSON"/>
    <property type="match status" value="1"/>
</dbReference>
<dbReference type="Proteomes" id="UP000499080">
    <property type="component" value="Unassembled WGS sequence"/>
</dbReference>
<dbReference type="PANTHER" id="PTHR11439:SF483">
    <property type="entry name" value="PEPTIDE SYNTHASE GLIP-LIKE, PUTATIVE (AFU_ORTHOLOGUE AFUA_3G12920)-RELATED"/>
    <property type="match status" value="1"/>
</dbReference>
<dbReference type="CDD" id="cd09272">
    <property type="entry name" value="RNase_HI_RT_Ty1"/>
    <property type="match status" value="1"/>
</dbReference>
<keyword evidence="3" id="KW-1185">Reference proteome</keyword>
<dbReference type="InterPro" id="IPR043502">
    <property type="entry name" value="DNA/RNA_pol_sf"/>
</dbReference>
<evidence type="ECO:0000313" key="2">
    <source>
        <dbReference type="EMBL" id="GBN91552.1"/>
    </source>
</evidence>
<dbReference type="AlphaFoldDB" id="A0A4Y2ST79"/>
<dbReference type="SUPFAM" id="SSF56672">
    <property type="entry name" value="DNA/RNA polymerases"/>
    <property type="match status" value="1"/>
</dbReference>
<feature type="domain" description="Reverse transcriptase Ty1/copia-type" evidence="1">
    <location>
        <begin position="41"/>
        <end position="198"/>
    </location>
</feature>
<dbReference type="OrthoDB" id="6434303at2759"/>
<accession>A0A4Y2ST79</accession>
<dbReference type="EMBL" id="BGPR01023939">
    <property type="protein sequence ID" value="GBN91552.1"/>
    <property type="molecule type" value="Genomic_DNA"/>
</dbReference>
<dbReference type="GO" id="GO:0071897">
    <property type="term" value="P:DNA biosynthetic process"/>
    <property type="evidence" value="ECO:0007669"/>
    <property type="project" value="UniProtKB-ARBA"/>
</dbReference>
<protein>
    <submittedName>
        <fullName evidence="2">Retrovirus-related Pol polyprotein from transposon TNT 1-94</fullName>
    </submittedName>
</protein>
<gene>
    <name evidence="2" type="primary">POLX_966</name>
    <name evidence="2" type="ORF">AVEN_4978_1</name>
</gene>
<sequence>MKEELNVMQERKVWRLVDLPPNIDPIGCRWVFALKKNETVLVVGQNWVHIQCDIKCAYLYAPLKQDVFMKQPPGFEVKGKEGMVCKLDKALYGLHQSGREWFFEIHNTLKNLGFNKFEWCNCIYSYENDLLLLLYVDDIVFIGRSIEKVMRGIKLLQKYFDLKILGKTRRLLGVEFEEKNKEVFIHQSMYIDEIHRRFSEYLIPFSSLPISKGVVFTRSQCPQTNHEREEMAEFPYRNLLGCLSFLSNRTRLDISYAVNILSQYQNNPGKEHWKGLLRLLGYVKSSSFYQLNLSCFKPKIVAFSDSDFAACRDDRVSMGGQIIFIGQAPIVWRTFKEKCISLSTMEAEFIALTEAAKEMTWFDRILGECCDRKIIEVIKEKPTLYVDNLAAIDFVKSPVENHRSRHIDVKLFFIRDLVYKELFELKYVRSKDNLSDIFTQAPTKHDLEKFVDVVFKKNVNDTVYI</sequence>
<reference evidence="2 3" key="1">
    <citation type="journal article" date="2019" name="Sci. Rep.">
        <title>Orb-weaving spider Araneus ventricosus genome elucidates the spidroin gene catalogue.</title>
        <authorList>
            <person name="Kono N."/>
            <person name="Nakamura H."/>
            <person name="Ohtoshi R."/>
            <person name="Moran D.A.P."/>
            <person name="Shinohara A."/>
            <person name="Yoshida Y."/>
            <person name="Fujiwara M."/>
            <person name="Mori M."/>
            <person name="Tomita M."/>
            <person name="Arakawa K."/>
        </authorList>
    </citation>
    <scope>NUCLEOTIDE SEQUENCE [LARGE SCALE GENOMIC DNA]</scope>
</reference>
<dbReference type="Pfam" id="PF07727">
    <property type="entry name" value="RVT_2"/>
    <property type="match status" value="1"/>
</dbReference>
<evidence type="ECO:0000259" key="1">
    <source>
        <dbReference type="Pfam" id="PF07727"/>
    </source>
</evidence>
<proteinExistence type="predicted"/>
<name>A0A4Y2ST79_ARAVE</name>
<dbReference type="InterPro" id="IPR013103">
    <property type="entry name" value="RVT_2"/>
</dbReference>
<evidence type="ECO:0000313" key="3">
    <source>
        <dbReference type="Proteomes" id="UP000499080"/>
    </source>
</evidence>
<organism evidence="2 3">
    <name type="scientific">Araneus ventricosus</name>
    <name type="common">Orbweaver spider</name>
    <name type="synonym">Epeira ventricosa</name>
    <dbReference type="NCBI Taxonomy" id="182803"/>
    <lineage>
        <taxon>Eukaryota</taxon>
        <taxon>Metazoa</taxon>
        <taxon>Ecdysozoa</taxon>
        <taxon>Arthropoda</taxon>
        <taxon>Chelicerata</taxon>
        <taxon>Arachnida</taxon>
        <taxon>Araneae</taxon>
        <taxon>Araneomorphae</taxon>
        <taxon>Entelegynae</taxon>
        <taxon>Araneoidea</taxon>
        <taxon>Araneidae</taxon>
        <taxon>Araneus</taxon>
    </lineage>
</organism>